<feature type="compositionally biased region" description="Basic and acidic residues" evidence="1">
    <location>
        <begin position="153"/>
        <end position="167"/>
    </location>
</feature>
<name>A0A2Z7DAK1_9LAMI</name>
<evidence type="ECO:0000313" key="2">
    <source>
        <dbReference type="EMBL" id="KZV56720.1"/>
    </source>
</evidence>
<keyword evidence="2" id="KW-0675">Receptor</keyword>
<feature type="region of interest" description="Disordered" evidence="1">
    <location>
        <begin position="93"/>
        <end position="167"/>
    </location>
</feature>
<dbReference type="Proteomes" id="UP000250235">
    <property type="component" value="Unassembled WGS sequence"/>
</dbReference>
<organism evidence="2 3">
    <name type="scientific">Dorcoceras hygrometricum</name>
    <dbReference type="NCBI Taxonomy" id="472368"/>
    <lineage>
        <taxon>Eukaryota</taxon>
        <taxon>Viridiplantae</taxon>
        <taxon>Streptophyta</taxon>
        <taxon>Embryophyta</taxon>
        <taxon>Tracheophyta</taxon>
        <taxon>Spermatophyta</taxon>
        <taxon>Magnoliopsida</taxon>
        <taxon>eudicotyledons</taxon>
        <taxon>Gunneridae</taxon>
        <taxon>Pentapetalae</taxon>
        <taxon>asterids</taxon>
        <taxon>lamiids</taxon>
        <taxon>Lamiales</taxon>
        <taxon>Gesneriaceae</taxon>
        <taxon>Didymocarpoideae</taxon>
        <taxon>Trichosporeae</taxon>
        <taxon>Loxocarpinae</taxon>
        <taxon>Dorcoceras</taxon>
    </lineage>
</organism>
<dbReference type="AlphaFoldDB" id="A0A2Z7DAK1"/>
<protein>
    <submittedName>
        <fullName evidence="2">Glutamate receptor 3.3 isoform 1</fullName>
    </submittedName>
</protein>
<evidence type="ECO:0000256" key="1">
    <source>
        <dbReference type="SAM" id="MobiDB-lite"/>
    </source>
</evidence>
<sequence length="167" mass="18158">MRPAVAQQIAPIAAHSGLPAAPSIARPCAKAAPSSQPPCAASAQRVRTAAGHGRPPCAASAHGIQLAVGPQPSWLRNHNFGLAQRIMVKRLATSPHDPLDRETQSSEDDEDQLKSGCKREENKETQSSEDDEDQLKSGCKREENKRALNGLKKQPDRTRPDQCRTEW</sequence>
<accession>A0A2Z7DAK1</accession>
<reference evidence="2 3" key="1">
    <citation type="journal article" date="2015" name="Proc. Natl. Acad. Sci. U.S.A.">
        <title>The resurrection genome of Boea hygrometrica: A blueprint for survival of dehydration.</title>
        <authorList>
            <person name="Xiao L."/>
            <person name="Yang G."/>
            <person name="Zhang L."/>
            <person name="Yang X."/>
            <person name="Zhao S."/>
            <person name="Ji Z."/>
            <person name="Zhou Q."/>
            <person name="Hu M."/>
            <person name="Wang Y."/>
            <person name="Chen M."/>
            <person name="Xu Y."/>
            <person name="Jin H."/>
            <person name="Xiao X."/>
            <person name="Hu G."/>
            <person name="Bao F."/>
            <person name="Hu Y."/>
            <person name="Wan P."/>
            <person name="Li L."/>
            <person name="Deng X."/>
            <person name="Kuang T."/>
            <person name="Xiang C."/>
            <person name="Zhu J.K."/>
            <person name="Oliver M.J."/>
            <person name="He Y."/>
        </authorList>
    </citation>
    <scope>NUCLEOTIDE SEQUENCE [LARGE SCALE GENOMIC DNA]</scope>
    <source>
        <strain evidence="3">cv. XS01</strain>
    </source>
</reference>
<keyword evidence="3" id="KW-1185">Reference proteome</keyword>
<feature type="compositionally biased region" description="Basic and acidic residues" evidence="1">
    <location>
        <begin position="117"/>
        <end position="126"/>
    </location>
</feature>
<evidence type="ECO:0000313" key="3">
    <source>
        <dbReference type="Proteomes" id="UP000250235"/>
    </source>
</evidence>
<dbReference type="EMBL" id="KQ987836">
    <property type="protein sequence ID" value="KZV56720.1"/>
    <property type="molecule type" value="Genomic_DNA"/>
</dbReference>
<proteinExistence type="predicted"/>
<gene>
    <name evidence="2" type="ORF">F511_07642</name>
</gene>